<dbReference type="EMBL" id="JBJXVJ010000004">
    <property type="protein sequence ID" value="MFN1218821.1"/>
    <property type="molecule type" value="Genomic_DNA"/>
</dbReference>
<dbReference type="Proteomes" id="UP001634154">
    <property type="component" value="Unassembled WGS sequence"/>
</dbReference>
<gene>
    <name evidence="2" type="ORF">ACKW6Q_17785</name>
</gene>
<name>A0ABW9K6X6_9FLAO</name>
<proteinExistence type="predicted"/>
<keyword evidence="3" id="KW-1185">Reference proteome</keyword>
<keyword evidence="1" id="KW-0732">Signal</keyword>
<feature type="signal peptide" evidence="1">
    <location>
        <begin position="1"/>
        <end position="18"/>
    </location>
</feature>
<protein>
    <recommendedName>
        <fullName evidence="4">Sugar-binding protein</fullName>
    </recommendedName>
</protein>
<evidence type="ECO:0000313" key="3">
    <source>
        <dbReference type="Proteomes" id="UP001634154"/>
    </source>
</evidence>
<accession>A0ABW9K6X6</accession>
<reference evidence="2 3" key="1">
    <citation type="submission" date="2024-12" db="EMBL/GenBank/DDBJ databases">
        <title>Draft genome sequence of Chryseobacterium kwangjuense AG447.</title>
        <authorList>
            <person name="Cheptsov V.S."/>
            <person name="Belov A."/>
            <person name="Zavarzina A.G."/>
        </authorList>
    </citation>
    <scope>NUCLEOTIDE SEQUENCE [LARGE SCALE GENOMIC DNA]</scope>
    <source>
        <strain evidence="2 3">AG447</strain>
    </source>
</reference>
<evidence type="ECO:0000256" key="1">
    <source>
        <dbReference type="SAM" id="SignalP"/>
    </source>
</evidence>
<evidence type="ECO:0008006" key="4">
    <source>
        <dbReference type="Google" id="ProtNLM"/>
    </source>
</evidence>
<dbReference type="Gene3D" id="2.180.10.10">
    <property type="entry name" value="RHS repeat-associated core"/>
    <property type="match status" value="1"/>
</dbReference>
<organism evidence="2 3">
    <name type="scientific">Chryseobacterium kwangjuense</name>
    <dbReference type="NCBI Taxonomy" id="267125"/>
    <lineage>
        <taxon>Bacteria</taxon>
        <taxon>Pseudomonadati</taxon>
        <taxon>Bacteroidota</taxon>
        <taxon>Flavobacteriia</taxon>
        <taxon>Flavobacteriales</taxon>
        <taxon>Weeksellaceae</taxon>
        <taxon>Chryseobacterium group</taxon>
        <taxon>Chryseobacterium</taxon>
    </lineage>
</organism>
<dbReference type="RefSeq" id="WP_409357672.1">
    <property type="nucleotide sequence ID" value="NZ_JBJXVJ010000004.1"/>
</dbReference>
<evidence type="ECO:0000313" key="2">
    <source>
        <dbReference type="EMBL" id="MFN1218821.1"/>
    </source>
</evidence>
<feature type="chain" id="PRO_5046678002" description="Sugar-binding protein" evidence="1">
    <location>
        <begin position="19"/>
        <end position="1105"/>
    </location>
</feature>
<comment type="caution">
    <text evidence="2">The sequence shown here is derived from an EMBL/GenBank/DDBJ whole genome shotgun (WGS) entry which is preliminary data.</text>
</comment>
<sequence length="1105" mass="121451">MKKILIPAALLIISFMKAQQSTTNASLPKIIPPSPTAYSLGNYGNVPIGLFTGAPNISVPLFTYQTGNINLPLSLSYSSNGVRVDELSTNVGLGWNLNFGGVITRMVRDRADESSTHITTPGTISGAYTNPVTNQFLSAVGNGSDALDTEADMYSFNFNGYSGKFFYDQDNQPHIVDQQAIKIERTGNTNGDGQDFVLTVANGEKYYFTEKESTMYRSVGGGHSIPSGAVTAWYLTKIEHPNGDEVNFIYEATTLAEYTTSQSQTLRMSVGYPGTQAMCQSSGYSMGPSKGAIVSNTMQVSGKRILSISSNNLADGTVTFEYETGNSALDVDGNVKIKTIKLLGRNGETIESASLAYLNTTNKRNFLSSITFKDPQKKYSFDYDNPQDLPERLSKSQDHWGYYNRANNSDLVPKNIPDYGLSKINYGGADKEPNPLYSKLGMLNKITYPTKGYTELEYEGNTYWGEKTILPTLFTEHLDVDTDTQTDERTVEYTIVSVMDQPITVRAVLSANSIQQCESFAGSGHYAGSVQINQGTIYHLTRDNRTKNITFNAVAGGTYTIKLKADFMCSNVSASVSYFQTAPQTFFTNLDTGGVRVKSTKDVDPVSGVPVYKRYHYAHKDDISKSSGQKGNRTYYTDMAKWQTACNGAPGSGNPGSCASVVENSDIILSSSSLMPLYDTGTMSCLYPFVTISEGGDNFENGGEMKEFTIRRDSPGSNVWGPGGISNNPWTNKGWDNGTEIKSFVLRKNSGSSALDIIQAKENIYEKNDSATFELKNFSGKNLFDYACGTPQHPYTCTAVDVGMPNNKCTGKAVNATVYLADLDNLSINEYRSISYWHYLKSQKTTDYLDGIPVKTETEYFYNNPSHYQLSRQKTTYSDNRISETAYSYAHEKGNQLMISKNMVGVPLETISSKTVNGTPRTVTKTETVYPASLPTAETGNLILPQSVKLYDTPNSTVSSEIKYDKYDADGNILQYTEKTGAPVTFVWGYGGTQPIAQIEGITYDQLSGLGLISAIVTASDQDAANPDSEPALITALDTFRNHTALKSYKVTTFTYDLLKGVTSITPPSGIREVYIYDVYGRLKEIRENDKNGNILKEYKYNFKP</sequence>